<keyword evidence="4 7" id="KW-0808">Transferase</keyword>
<dbReference type="GO" id="GO:0032259">
    <property type="term" value="P:methylation"/>
    <property type="evidence" value="ECO:0007669"/>
    <property type="project" value="UniProtKB-KW"/>
</dbReference>
<dbReference type="CDD" id="cd11646">
    <property type="entry name" value="Precorrin_3B_C17_MT"/>
    <property type="match status" value="1"/>
</dbReference>
<comment type="caution">
    <text evidence="7">The sequence shown here is derived from an EMBL/GenBank/DDBJ whole genome shotgun (WGS) entry which is preliminary data.</text>
</comment>
<sequence length="243" mass="27182">MLYVVGIGPGNKDNMTFEAKRVLEECEVIVGYKTYIDLVKDMIDDKEVVENGMRGEIERVRSAIEIAKTGKKVAVISSGDAGVYAMAGLVLELLEEDIPVEIISGVTASTAAASILGAPLMHDFCHISLSDLMTPYELIKKRVELAGEGDFVICFYNPRSQGRKEYLREAFEILKKHKSKDTVVGLVKHASREDQESFFYTLETMDFEKVDMSSIVIVGNASTYLKNGRMITKRGYENKENFR</sequence>
<comment type="pathway">
    <text evidence="1">Cofactor biosynthesis; adenosylcobalamin biosynthesis.</text>
</comment>
<dbReference type="InterPro" id="IPR006363">
    <property type="entry name" value="Cbl_synth_CobJ/CibH_dom"/>
</dbReference>
<evidence type="ECO:0000256" key="4">
    <source>
        <dbReference type="ARBA" id="ARBA00022679"/>
    </source>
</evidence>
<evidence type="ECO:0000256" key="1">
    <source>
        <dbReference type="ARBA" id="ARBA00004953"/>
    </source>
</evidence>
<dbReference type="InterPro" id="IPR035996">
    <property type="entry name" value="4pyrrol_Methylase_sf"/>
</dbReference>
<dbReference type="EMBL" id="JBHSHL010000015">
    <property type="protein sequence ID" value="MFC4804493.1"/>
    <property type="molecule type" value="Genomic_DNA"/>
</dbReference>
<dbReference type="Gene3D" id="3.40.1010.10">
    <property type="entry name" value="Cobalt-precorrin-4 Transmethylase, Domain 1"/>
    <property type="match status" value="1"/>
</dbReference>
<dbReference type="InterPro" id="IPR000878">
    <property type="entry name" value="4pyrrol_Mease"/>
</dbReference>
<reference evidence="8" key="1">
    <citation type="journal article" date="2019" name="Int. J. Syst. Evol. Microbiol.">
        <title>The Global Catalogue of Microorganisms (GCM) 10K type strain sequencing project: providing services to taxonomists for standard genome sequencing and annotation.</title>
        <authorList>
            <consortium name="The Broad Institute Genomics Platform"/>
            <consortium name="The Broad Institute Genome Sequencing Center for Infectious Disease"/>
            <person name="Wu L."/>
            <person name="Ma J."/>
        </authorList>
    </citation>
    <scope>NUCLEOTIDE SEQUENCE [LARGE SCALE GENOMIC DNA]</scope>
    <source>
        <strain evidence="8">CCUG 46385</strain>
    </source>
</reference>
<feature type="domain" description="Tetrapyrrole methylase" evidence="6">
    <location>
        <begin position="1"/>
        <end position="205"/>
    </location>
</feature>
<dbReference type="GO" id="GO:0030789">
    <property type="term" value="F:precorrin-3B C17-methyltransferase activity"/>
    <property type="evidence" value="ECO:0007669"/>
    <property type="project" value="UniProtKB-EC"/>
</dbReference>
<dbReference type="InterPro" id="IPR014776">
    <property type="entry name" value="4pyrrole_Mease_sub2"/>
</dbReference>
<dbReference type="SUPFAM" id="SSF53790">
    <property type="entry name" value="Tetrapyrrole methylase"/>
    <property type="match status" value="1"/>
</dbReference>
<keyword evidence="8" id="KW-1185">Reference proteome</keyword>
<proteinExistence type="predicted"/>
<protein>
    <submittedName>
        <fullName evidence="7">Precorrin-3B C(17)-methyltransferase</fullName>
        <ecNumber evidence="7">2.1.1.131</ecNumber>
    </submittedName>
</protein>
<dbReference type="PANTHER" id="PTHR47036:SF1">
    <property type="entry name" value="COBALT-FACTOR III C(17)-METHYLTRANSFERASE-RELATED"/>
    <property type="match status" value="1"/>
</dbReference>
<gene>
    <name evidence="7" type="primary">cobJ</name>
    <name evidence="7" type="ORF">ACFO4R_05290</name>
</gene>
<dbReference type="Pfam" id="PF00590">
    <property type="entry name" value="TP_methylase"/>
    <property type="match status" value="1"/>
</dbReference>
<evidence type="ECO:0000256" key="3">
    <source>
        <dbReference type="ARBA" id="ARBA00022603"/>
    </source>
</evidence>
<keyword evidence="3 7" id="KW-0489">Methyltransferase</keyword>
<keyword evidence="2" id="KW-0169">Cobalamin biosynthesis</keyword>
<dbReference type="NCBIfam" id="TIGR01466">
    <property type="entry name" value="cobJ_cbiH"/>
    <property type="match status" value="1"/>
</dbReference>
<evidence type="ECO:0000256" key="5">
    <source>
        <dbReference type="ARBA" id="ARBA00022691"/>
    </source>
</evidence>
<evidence type="ECO:0000313" key="8">
    <source>
        <dbReference type="Proteomes" id="UP001595916"/>
    </source>
</evidence>
<dbReference type="Gene3D" id="3.30.950.10">
    <property type="entry name" value="Methyltransferase, Cobalt-precorrin-4 Transmethylase, Domain 2"/>
    <property type="match status" value="1"/>
</dbReference>
<name>A0ABV9QJW8_9FIRM</name>
<evidence type="ECO:0000313" key="7">
    <source>
        <dbReference type="EMBL" id="MFC4804493.1"/>
    </source>
</evidence>
<dbReference type="PANTHER" id="PTHR47036">
    <property type="entry name" value="COBALT-FACTOR III C(17)-METHYLTRANSFERASE-RELATED"/>
    <property type="match status" value="1"/>
</dbReference>
<evidence type="ECO:0000256" key="2">
    <source>
        <dbReference type="ARBA" id="ARBA00022573"/>
    </source>
</evidence>
<dbReference type="Proteomes" id="UP001595916">
    <property type="component" value="Unassembled WGS sequence"/>
</dbReference>
<dbReference type="InterPro" id="IPR014777">
    <property type="entry name" value="4pyrrole_Mease_sub1"/>
</dbReference>
<dbReference type="InterPro" id="IPR051810">
    <property type="entry name" value="Precorrin_MeTrfase"/>
</dbReference>
<dbReference type="EC" id="2.1.1.131" evidence="7"/>
<organism evidence="7 8">
    <name type="scientific">Filifactor villosus</name>
    <dbReference type="NCBI Taxonomy" id="29374"/>
    <lineage>
        <taxon>Bacteria</taxon>
        <taxon>Bacillati</taxon>
        <taxon>Bacillota</taxon>
        <taxon>Clostridia</taxon>
        <taxon>Peptostreptococcales</taxon>
        <taxon>Filifactoraceae</taxon>
        <taxon>Filifactor</taxon>
    </lineage>
</organism>
<evidence type="ECO:0000259" key="6">
    <source>
        <dbReference type="Pfam" id="PF00590"/>
    </source>
</evidence>
<dbReference type="RefSeq" id="WP_379788003.1">
    <property type="nucleotide sequence ID" value="NZ_JBHSHL010000015.1"/>
</dbReference>
<keyword evidence="5" id="KW-0949">S-adenosyl-L-methionine</keyword>
<accession>A0ABV9QJW8</accession>